<dbReference type="AlphaFoldDB" id="A0A655AKE4"/>
<evidence type="ECO:0000313" key="4">
    <source>
        <dbReference type="Proteomes" id="UP000049023"/>
    </source>
</evidence>
<evidence type="ECO:0000313" key="3">
    <source>
        <dbReference type="Proteomes" id="UP000048948"/>
    </source>
</evidence>
<reference evidence="3 4" key="1">
    <citation type="submission" date="2015-03" db="EMBL/GenBank/DDBJ databases">
        <authorList>
            <consortium name="Pathogen Informatics"/>
        </authorList>
    </citation>
    <scope>NUCLEOTIDE SEQUENCE [LARGE SCALE GENOMIC DNA]</scope>
    <source>
        <strain evidence="2 3">Bir 172</strain>
        <strain evidence="1 4">Bir 187</strain>
    </source>
</reference>
<dbReference type="EMBL" id="CNGE01001167">
    <property type="protein sequence ID" value="CKT80161.1"/>
    <property type="molecule type" value="Genomic_DNA"/>
</dbReference>
<evidence type="ECO:0000313" key="1">
    <source>
        <dbReference type="EMBL" id="CKS99079.1"/>
    </source>
</evidence>
<organism evidence="1 4">
    <name type="scientific">Mycobacterium tuberculosis</name>
    <dbReference type="NCBI Taxonomy" id="1773"/>
    <lineage>
        <taxon>Bacteria</taxon>
        <taxon>Bacillati</taxon>
        <taxon>Actinomycetota</taxon>
        <taxon>Actinomycetes</taxon>
        <taxon>Mycobacteriales</taxon>
        <taxon>Mycobacteriaceae</taxon>
        <taxon>Mycobacterium</taxon>
        <taxon>Mycobacterium tuberculosis complex</taxon>
    </lineage>
</organism>
<evidence type="ECO:0000313" key="2">
    <source>
        <dbReference type="EMBL" id="CKT80161.1"/>
    </source>
</evidence>
<dbReference type="Proteomes" id="UP000049023">
    <property type="component" value="Unassembled WGS sequence"/>
</dbReference>
<sequence>MRPLPCSRHGVPSGLVQPWWIWLEANQRSATVSTPLHLAVL</sequence>
<dbReference type="Proteomes" id="UP000048948">
    <property type="component" value="Unassembled WGS sequence"/>
</dbReference>
<proteinExistence type="predicted"/>
<dbReference type="EMBL" id="CNFU01001078">
    <property type="protein sequence ID" value="CKS99079.1"/>
    <property type="molecule type" value="Genomic_DNA"/>
</dbReference>
<name>A0A655AKE4_MYCTX</name>
<protein>
    <submittedName>
        <fullName evidence="1">Uncharacterized protein</fullName>
    </submittedName>
</protein>
<accession>A0A655AKE4</accession>
<gene>
    <name evidence="2" type="ORF">ERS027646_04153</name>
    <name evidence="1" type="ORF">ERS027661_03797</name>
</gene>